<evidence type="ECO:0000313" key="2">
    <source>
        <dbReference type="EMBL" id="QDU23311.1"/>
    </source>
</evidence>
<sequence>MKDYSRSLRARVGRLEAQQPPESTQYGFPSDFWDVLCGGIPLEEADPESRRIVSSLYEREEEGPDPVEEAIAALEKAALL</sequence>
<proteinExistence type="predicted"/>
<evidence type="ECO:0000256" key="1">
    <source>
        <dbReference type="SAM" id="MobiDB-lite"/>
    </source>
</evidence>
<keyword evidence="3" id="KW-1185">Reference proteome</keyword>
<name>A0A517Y0N7_9BACT</name>
<dbReference type="Proteomes" id="UP000319576">
    <property type="component" value="Chromosome"/>
</dbReference>
<reference evidence="2 3" key="1">
    <citation type="submission" date="2019-02" db="EMBL/GenBank/DDBJ databases">
        <title>Deep-cultivation of Planctomycetes and their phenomic and genomic characterization uncovers novel biology.</title>
        <authorList>
            <person name="Wiegand S."/>
            <person name="Jogler M."/>
            <person name="Boedeker C."/>
            <person name="Pinto D."/>
            <person name="Vollmers J."/>
            <person name="Rivas-Marin E."/>
            <person name="Kohn T."/>
            <person name="Peeters S.H."/>
            <person name="Heuer A."/>
            <person name="Rast P."/>
            <person name="Oberbeckmann S."/>
            <person name="Bunk B."/>
            <person name="Jeske O."/>
            <person name="Meyerdierks A."/>
            <person name="Storesund J.E."/>
            <person name="Kallscheuer N."/>
            <person name="Luecker S."/>
            <person name="Lage O.M."/>
            <person name="Pohl T."/>
            <person name="Merkel B.J."/>
            <person name="Hornburger P."/>
            <person name="Mueller R.-W."/>
            <person name="Bruemmer F."/>
            <person name="Labrenz M."/>
            <person name="Spormann A.M."/>
            <person name="Op den Camp H."/>
            <person name="Overmann J."/>
            <person name="Amann R."/>
            <person name="Jetten M.S.M."/>
            <person name="Mascher T."/>
            <person name="Medema M.H."/>
            <person name="Devos D.P."/>
            <person name="Kaster A.-K."/>
            <person name="Ovreas L."/>
            <person name="Rohde M."/>
            <person name="Galperin M.Y."/>
            <person name="Jogler C."/>
        </authorList>
    </citation>
    <scope>NUCLEOTIDE SEQUENCE [LARGE SCALE GENOMIC DNA]</scope>
    <source>
        <strain evidence="2 3">ETA_A1</strain>
    </source>
</reference>
<organism evidence="2 3">
    <name type="scientific">Urbifossiella limnaea</name>
    <dbReference type="NCBI Taxonomy" id="2528023"/>
    <lineage>
        <taxon>Bacteria</taxon>
        <taxon>Pseudomonadati</taxon>
        <taxon>Planctomycetota</taxon>
        <taxon>Planctomycetia</taxon>
        <taxon>Gemmatales</taxon>
        <taxon>Gemmataceae</taxon>
        <taxon>Urbifossiella</taxon>
    </lineage>
</organism>
<protein>
    <submittedName>
        <fullName evidence="2">Uncharacterized protein</fullName>
    </submittedName>
</protein>
<dbReference type="EMBL" id="CP036273">
    <property type="protein sequence ID" value="QDU23311.1"/>
    <property type="molecule type" value="Genomic_DNA"/>
</dbReference>
<evidence type="ECO:0000313" key="3">
    <source>
        <dbReference type="Proteomes" id="UP000319576"/>
    </source>
</evidence>
<dbReference type="AlphaFoldDB" id="A0A517Y0N7"/>
<dbReference type="RefSeq" id="WP_145243478.1">
    <property type="nucleotide sequence ID" value="NZ_CP036273.1"/>
</dbReference>
<feature type="region of interest" description="Disordered" evidence="1">
    <location>
        <begin position="1"/>
        <end position="26"/>
    </location>
</feature>
<gene>
    <name evidence="2" type="ORF">ETAA1_53060</name>
</gene>
<accession>A0A517Y0N7</accession>
<dbReference type="KEGG" id="uli:ETAA1_53060"/>